<evidence type="ECO:0000256" key="1">
    <source>
        <dbReference type="ARBA" id="ARBA00001182"/>
    </source>
</evidence>
<feature type="transmembrane region" description="Helical" evidence="17">
    <location>
        <begin position="478"/>
        <end position="495"/>
    </location>
</feature>
<accession>A0A1Q9DQN8</accession>
<evidence type="ECO:0000256" key="3">
    <source>
        <dbReference type="ARBA" id="ARBA00004319"/>
    </source>
</evidence>
<dbReference type="OrthoDB" id="2121326at2759"/>
<dbReference type="GO" id="GO:0005788">
    <property type="term" value="C:endoplasmic reticulum lumen"/>
    <property type="evidence" value="ECO:0007669"/>
    <property type="project" value="UniProtKB-SubCell"/>
</dbReference>
<dbReference type="AlphaFoldDB" id="A0A1Q9DQN8"/>
<dbReference type="InterPro" id="IPR005821">
    <property type="entry name" value="Ion_trans_dom"/>
</dbReference>
<evidence type="ECO:0000256" key="15">
    <source>
        <dbReference type="RuleBase" id="RU004208"/>
    </source>
</evidence>
<dbReference type="InterPro" id="IPR005788">
    <property type="entry name" value="PDI_thioredoxin-like_dom"/>
</dbReference>
<dbReference type="EC" id="5.3.4.1" evidence="5"/>
<dbReference type="InterPro" id="IPR027359">
    <property type="entry name" value="Volt_channel_dom_sf"/>
</dbReference>
<dbReference type="PRINTS" id="PR00421">
    <property type="entry name" value="THIOREDOXIN"/>
</dbReference>
<feature type="transmembrane region" description="Helical" evidence="17">
    <location>
        <begin position="507"/>
        <end position="529"/>
    </location>
</feature>
<dbReference type="GO" id="GO:0005216">
    <property type="term" value="F:monoatomic ion channel activity"/>
    <property type="evidence" value="ECO:0007669"/>
    <property type="project" value="InterPro"/>
</dbReference>
<evidence type="ECO:0000256" key="5">
    <source>
        <dbReference type="ARBA" id="ARBA00012723"/>
    </source>
</evidence>
<keyword evidence="7" id="KW-0732">Signal</keyword>
<feature type="domain" description="Thioredoxin" evidence="18">
    <location>
        <begin position="48"/>
        <end position="184"/>
    </location>
</feature>
<dbReference type="PANTHER" id="PTHR18929:SF240">
    <property type="entry name" value="PROTEIN DISULFIDE-ISOMERASE"/>
    <property type="match status" value="1"/>
</dbReference>
<dbReference type="Proteomes" id="UP000186817">
    <property type="component" value="Unassembled WGS sequence"/>
</dbReference>
<keyword evidence="9" id="KW-0256">Endoplasmic reticulum</keyword>
<dbReference type="SUPFAM" id="SSF81324">
    <property type="entry name" value="Voltage-gated potassium channels"/>
    <property type="match status" value="1"/>
</dbReference>
<dbReference type="InterPro" id="IPR017937">
    <property type="entry name" value="Thioredoxin_CS"/>
</dbReference>
<evidence type="ECO:0000256" key="17">
    <source>
        <dbReference type="SAM" id="Phobius"/>
    </source>
</evidence>
<evidence type="ECO:0000256" key="6">
    <source>
        <dbReference type="ARBA" id="ARBA00022692"/>
    </source>
</evidence>
<dbReference type="GO" id="GO:0006457">
    <property type="term" value="P:protein folding"/>
    <property type="evidence" value="ECO:0007669"/>
    <property type="project" value="TreeGrafter"/>
</dbReference>
<dbReference type="PANTHER" id="PTHR18929">
    <property type="entry name" value="PROTEIN DISULFIDE ISOMERASE"/>
    <property type="match status" value="1"/>
</dbReference>
<keyword evidence="13 19" id="KW-0413">Isomerase</keyword>
<dbReference type="InterPro" id="IPR011992">
    <property type="entry name" value="EF-hand-dom_pair"/>
</dbReference>
<dbReference type="PROSITE" id="PS51352">
    <property type="entry name" value="THIOREDOXIN_2"/>
    <property type="match status" value="1"/>
</dbReference>
<keyword evidence="10 17" id="KW-1133">Transmembrane helix</keyword>
<evidence type="ECO:0000256" key="16">
    <source>
        <dbReference type="SAM" id="MobiDB-lite"/>
    </source>
</evidence>
<feature type="transmembrane region" description="Helical" evidence="17">
    <location>
        <begin position="572"/>
        <end position="595"/>
    </location>
</feature>
<feature type="transmembrane region" description="Helical" evidence="17">
    <location>
        <begin position="652"/>
        <end position="677"/>
    </location>
</feature>
<comment type="subcellular location">
    <subcellularLocation>
        <location evidence="3">Endoplasmic reticulum lumen</location>
    </subcellularLocation>
    <subcellularLocation>
        <location evidence="2">Membrane</location>
        <topology evidence="2">Multi-pass membrane protein</topology>
    </subcellularLocation>
</comment>
<proteinExistence type="inferred from homology"/>
<dbReference type="PROSITE" id="PS00194">
    <property type="entry name" value="THIOREDOXIN_1"/>
    <property type="match status" value="1"/>
</dbReference>
<dbReference type="Gene3D" id="3.40.30.10">
    <property type="entry name" value="Glutaredoxin"/>
    <property type="match status" value="1"/>
</dbReference>
<dbReference type="NCBIfam" id="TIGR01126">
    <property type="entry name" value="pdi_dom"/>
    <property type="match status" value="1"/>
</dbReference>
<evidence type="ECO:0000256" key="9">
    <source>
        <dbReference type="ARBA" id="ARBA00022824"/>
    </source>
</evidence>
<keyword evidence="11 17" id="KW-0472">Membrane</keyword>
<keyword evidence="12" id="KW-1015">Disulfide bond</keyword>
<comment type="catalytic activity">
    <reaction evidence="1">
        <text>Catalyzes the rearrangement of -S-S- bonds in proteins.</text>
        <dbReference type="EC" id="5.3.4.1"/>
    </reaction>
</comment>
<evidence type="ECO:0000256" key="14">
    <source>
        <dbReference type="ARBA" id="ARBA00023284"/>
    </source>
</evidence>
<dbReference type="GO" id="GO:0016020">
    <property type="term" value="C:membrane"/>
    <property type="evidence" value="ECO:0007669"/>
    <property type="project" value="UniProtKB-SubCell"/>
</dbReference>
<dbReference type="Pfam" id="PF00085">
    <property type="entry name" value="Thioredoxin"/>
    <property type="match status" value="1"/>
</dbReference>
<evidence type="ECO:0000256" key="7">
    <source>
        <dbReference type="ARBA" id="ARBA00022729"/>
    </source>
</evidence>
<dbReference type="FunFam" id="3.40.30.10:FF:000023">
    <property type="entry name" value="Protein disulfide-isomerase"/>
    <property type="match status" value="1"/>
</dbReference>
<keyword evidence="20" id="KW-1185">Reference proteome</keyword>
<keyword evidence="8" id="KW-0677">Repeat</keyword>
<dbReference type="Gene3D" id="1.10.238.10">
    <property type="entry name" value="EF-hand"/>
    <property type="match status" value="1"/>
</dbReference>
<dbReference type="GO" id="GO:0034976">
    <property type="term" value="P:response to endoplasmic reticulum stress"/>
    <property type="evidence" value="ECO:0007669"/>
    <property type="project" value="TreeGrafter"/>
</dbReference>
<evidence type="ECO:0000313" key="20">
    <source>
        <dbReference type="Proteomes" id="UP000186817"/>
    </source>
</evidence>
<name>A0A1Q9DQN8_SYMMI</name>
<comment type="similarity">
    <text evidence="4 15">Belongs to the protein disulfide isomerase family.</text>
</comment>
<dbReference type="InterPro" id="IPR013766">
    <property type="entry name" value="Thioredoxin_domain"/>
</dbReference>
<evidence type="ECO:0000256" key="12">
    <source>
        <dbReference type="ARBA" id="ARBA00023157"/>
    </source>
</evidence>
<sequence>MQRLSKKQGPLQKIFRWLLRLRPCKDPRPRAGKTRPAMPRIFRWLGLCLLWVSVAQEDFPEEDGVLVLTEKNFRAALEKYHYILVEFYAPWCGHCKQFAPEYAEAAKQLKQASQPIPLAKVDATAELKLAEDYSVRGYPTIRLFIAGRDQEYTGGRTAQSVLTWVLKKAGPPAIELETVEAAMAFEKENRLAVFCFCEPSARAAFETAARQIEEVGGGGPPSAGPGLKEGKEVRGKGGTERLSMRNTQQPHNCHLYTSAFVETMEPLQELVQRHRLQLTDLQRAGEDMLTTLLDAHQSELEVAFASAPGAASASKSAASVGGERGRLPTIAEQGQIGERVALDGSPAEEELNLEPVFMDRQMSPTSQTIESSTNSMQWRMHASLASSDGSYPAAAVGAVPTENSRNIVGASQAEPPQPPQNSQFGSYADFCAGILVILSSVSQVLELELKGRSTAAALGVEGGADFTDYLHLFRYSNSFFDIAFLIEWVILVVVYRRNPCKSGANAFDTFLMAVGLVDLYFNLAIWVVVTELADTTLTWYVLQAVTALRAIRMLRTFRLCRGIRLLLRACQAFLPSLGWAMVLLAVFMSAGSLIMGTLLQPFINGSAELEDRVWIWYHYGTAYRSFYTLYEITFAGNWPVKTRPVMDKVSQAFSIFFLIYVTVIVFAIIRVITAVFLKDTLDAAHNDAEHLVAEALRKKAEYVEKLESVFQQIDDSGQGMITEARLNEILQDPKVAVYFQTLDLDVHEGTALFHILDNGDGEVTLDEFINGILRCRGPARAIDQVAMRAELKHLDLKLARLTKTFKESGFIRRKDSGKTVGGRRGDHMKVFRLAEPVNRFARLPSG</sequence>
<evidence type="ECO:0000256" key="13">
    <source>
        <dbReference type="ARBA" id="ARBA00023235"/>
    </source>
</evidence>
<dbReference type="SUPFAM" id="SSF52833">
    <property type="entry name" value="Thioredoxin-like"/>
    <property type="match status" value="1"/>
</dbReference>
<feature type="compositionally biased region" description="Basic and acidic residues" evidence="16">
    <location>
        <begin position="228"/>
        <end position="237"/>
    </location>
</feature>
<dbReference type="Pfam" id="PF00520">
    <property type="entry name" value="Ion_trans"/>
    <property type="match status" value="1"/>
</dbReference>
<dbReference type="InterPro" id="IPR036249">
    <property type="entry name" value="Thioredoxin-like_sf"/>
</dbReference>
<dbReference type="SUPFAM" id="SSF47473">
    <property type="entry name" value="EF-hand"/>
    <property type="match status" value="1"/>
</dbReference>
<dbReference type="GO" id="GO:0003756">
    <property type="term" value="F:protein disulfide isomerase activity"/>
    <property type="evidence" value="ECO:0007669"/>
    <property type="project" value="UniProtKB-EC"/>
</dbReference>
<evidence type="ECO:0000313" key="19">
    <source>
        <dbReference type="EMBL" id="OLP97487.1"/>
    </source>
</evidence>
<keyword evidence="14" id="KW-0676">Redox-active center</keyword>
<dbReference type="Gene3D" id="1.20.120.350">
    <property type="entry name" value="Voltage-gated potassium channels. Chain C"/>
    <property type="match status" value="1"/>
</dbReference>
<organism evidence="19 20">
    <name type="scientific">Symbiodinium microadriaticum</name>
    <name type="common">Dinoflagellate</name>
    <name type="synonym">Zooxanthella microadriatica</name>
    <dbReference type="NCBI Taxonomy" id="2951"/>
    <lineage>
        <taxon>Eukaryota</taxon>
        <taxon>Sar</taxon>
        <taxon>Alveolata</taxon>
        <taxon>Dinophyceae</taxon>
        <taxon>Suessiales</taxon>
        <taxon>Symbiodiniaceae</taxon>
        <taxon>Symbiodinium</taxon>
    </lineage>
</organism>
<evidence type="ECO:0000256" key="10">
    <source>
        <dbReference type="ARBA" id="ARBA00022989"/>
    </source>
</evidence>
<evidence type="ECO:0000256" key="8">
    <source>
        <dbReference type="ARBA" id="ARBA00022737"/>
    </source>
</evidence>
<feature type="region of interest" description="Disordered" evidence="16">
    <location>
        <begin position="214"/>
        <end position="237"/>
    </location>
</feature>
<dbReference type="Gene3D" id="1.10.287.70">
    <property type="match status" value="1"/>
</dbReference>
<gene>
    <name evidence="19" type="primary">Pdi</name>
    <name evidence="19" type="ORF">AK812_SmicGene20139</name>
</gene>
<evidence type="ECO:0000256" key="2">
    <source>
        <dbReference type="ARBA" id="ARBA00004141"/>
    </source>
</evidence>
<dbReference type="CDD" id="cd02961">
    <property type="entry name" value="PDI_a_family"/>
    <property type="match status" value="1"/>
</dbReference>
<dbReference type="OMA" id="FCEPSAR"/>
<comment type="caution">
    <text evidence="19">The sequence shown here is derived from an EMBL/GenBank/DDBJ whole genome shotgun (WGS) entry which is preliminary data.</text>
</comment>
<evidence type="ECO:0000256" key="4">
    <source>
        <dbReference type="ARBA" id="ARBA00006347"/>
    </source>
</evidence>
<dbReference type="EMBL" id="LSRX01000430">
    <property type="protein sequence ID" value="OLP97487.1"/>
    <property type="molecule type" value="Genomic_DNA"/>
</dbReference>
<reference evidence="19 20" key="1">
    <citation type="submission" date="2016-02" db="EMBL/GenBank/DDBJ databases">
        <title>Genome analysis of coral dinoflagellate symbionts highlights evolutionary adaptations to a symbiotic lifestyle.</title>
        <authorList>
            <person name="Aranda M."/>
            <person name="Li Y."/>
            <person name="Liew Y.J."/>
            <person name="Baumgarten S."/>
            <person name="Simakov O."/>
            <person name="Wilson M."/>
            <person name="Piel J."/>
            <person name="Ashoor H."/>
            <person name="Bougouffa S."/>
            <person name="Bajic V.B."/>
            <person name="Ryu T."/>
            <person name="Ravasi T."/>
            <person name="Bayer T."/>
            <person name="Micklem G."/>
            <person name="Kim H."/>
            <person name="Bhak J."/>
            <person name="Lajeunesse T.C."/>
            <person name="Voolstra C.R."/>
        </authorList>
    </citation>
    <scope>NUCLEOTIDE SEQUENCE [LARGE SCALE GENOMIC DNA]</scope>
    <source>
        <strain evidence="19 20">CCMP2467</strain>
    </source>
</reference>
<evidence type="ECO:0000259" key="18">
    <source>
        <dbReference type="PROSITE" id="PS51352"/>
    </source>
</evidence>
<protein>
    <recommendedName>
        <fullName evidence="5">protein disulfide-isomerase</fullName>
        <ecNumber evidence="5">5.3.4.1</ecNumber>
    </recommendedName>
</protein>
<keyword evidence="6 17" id="KW-0812">Transmembrane</keyword>
<evidence type="ECO:0000256" key="11">
    <source>
        <dbReference type="ARBA" id="ARBA00023136"/>
    </source>
</evidence>